<gene>
    <name evidence="2" type="ORF">OGAPHI_007307</name>
</gene>
<dbReference type="OrthoDB" id="10490868at2759"/>
<evidence type="ECO:0000313" key="2">
    <source>
        <dbReference type="EMBL" id="KAH3660102.1"/>
    </source>
</evidence>
<evidence type="ECO:0000313" key="3">
    <source>
        <dbReference type="Proteomes" id="UP000769157"/>
    </source>
</evidence>
<reference evidence="2" key="2">
    <citation type="submission" date="2021-01" db="EMBL/GenBank/DDBJ databases">
        <authorList>
            <person name="Schikora-Tamarit M.A."/>
        </authorList>
    </citation>
    <scope>NUCLEOTIDE SEQUENCE</scope>
    <source>
        <strain evidence="2">CBS6075</strain>
    </source>
</reference>
<dbReference type="GeneID" id="70239271"/>
<dbReference type="RefSeq" id="XP_046057813.1">
    <property type="nucleotide sequence ID" value="XM_046208689.1"/>
</dbReference>
<dbReference type="EMBL" id="JAEUBE010000511">
    <property type="protein sequence ID" value="KAH3660102.1"/>
    <property type="molecule type" value="Genomic_DNA"/>
</dbReference>
<evidence type="ECO:0000256" key="1">
    <source>
        <dbReference type="SAM" id="MobiDB-lite"/>
    </source>
</evidence>
<organism evidence="2 3">
    <name type="scientific">Ogataea philodendri</name>
    <dbReference type="NCBI Taxonomy" id="1378263"/>
    <lineage>
        <taxon>Eukaryota</taxon>
        <taxon>Fungi</taxon>
        <taxon>Dikarya</taxon>
        <taxon>Ascomycota</taxon>
        <taxon>Saccharomycotina</taxon>
        <taxon>Pichiomycetes</taxon>
        <taxon>Pichiales</taxon>
        <taxon>Pichiaceae</taxon>
        <taxon>Ogataea</taxon>
    </lineage>
</organism>
<comment type="caution">
    <text evidence="2">The sequence shown here is derived from an EMBL/GenBank/DDBJ whole genome shotgun (WGS) entry which is preliminary data.</text>
</comment>
<proteinExistence type="predicted"/>
<feature type="region of interest" description="Disordered" evidence="1">
    <location>
        <begin position="60"/>
        <end position="116"/>
    </location>
</feature>
<reference evidence="2" key="1">
    <citation type="journal article" date="2021" name="Open Biol.">
        <title>Shared evolutionary footprints suggest mitochondrial oxidative damage underlies multiple complex I losses in fungi.</title>
        <authorList>
            <person name="Schikora-Tamarit M.A."/>
            <person name="Marcet-Houben M."/>
            <person name="Nosek J."/>
            <person name="Gabaldon T."/>
        </authorList>
    </citation>
    <scope>NUCLEOTIDE SEQUENCE</scope>
    <source>
        <strain evidence="2">CBS6075</strain>
    </source>
</reference>
<dbReference type="AlphaFoldDB" id="A0A9P8NVP5"/>
<feature type="region of interest" description="Disordered" evidence="1">
    <location>
        <begin position="1"/>
        <end position="25"/>
    </location>
</feature>
<dbReference type="Proteomes" id="UP000769157">
    <property type="component" value="Unassembled WGS sequence"/>
</dbReference>
<protein>
    <submittedName>
        <fullName evidence="2">Uncharacterized protein</fullName>
    </submittedName>
</protein>
<keyword evidence="3" id="KW-1185">Reference proteome</keyword>
<sequence length="116" mass="13117">MTEAHSGMQPDVGVAATSPEIIPEHRPTAEKWWLMRKSSKHQRNVVRSEVDHQMLTALSEKIRNNKASKTRQDLDRATPSVIKNPPVMGPAVWTPNPICDRAVDQGQPQEREHHGR</sequence>
<accession>A0A9P8NVP5</accession>
<name>A0A9P8NVP5_9ASCO</name>